<protein>
    <submittedName>
        <fullName evidence="1">23968_t:CDS:1</fullName>
    </submittedName>
</protein>
<keyword evidence="2" id="KW-1185">Reference proteome</keyword>
<reference evidence="1" key="1">
    <citation type="submission" date="2021-06" db="EMBL/GenBank/DDBJ databases">
        <authorList>
            <person name="Kallberg Y."/>
            <person name="Tangrot J."/>
            <person name="Rosling A."/>
        </authorList>
    </citation>
    <scope>NUCLEOTIDE SEQUENCE</scope>
    <source>
        <strain evidence="1">MA461A</strain>
    </source>
</reference>
<sequence>MSVSAFDRAKSSEYKEEFYADGGKLFCRFCKIVIDHKHKSVIDNHRHSKKHQTYIEIEKTLSSQSQKTRQTTIISHYKLLSESEQINLDFLYLRKKIVTLLK</sequence>
<accession>A0ACA9RMV2</accession>
<proteinExistence type="predicted"/>
<gene>
    <name evidence="1" type="ORF">RPERSI_LOCUS20769</name>
</gene>
<evidence type="ECO:0000313" key="1">
    <source>
        <dbReference type="EMBL" id="CAG8799666.1"/>
    </source>
</evidence>
<organism evidence="1 2">
    <name type="scientific">Racocetra persica</name>
    <dbReference type="NCBI Taxonomy" id="160502"/>
    <lineage>
        <taxon>Eukaryota</taxon>
        <taxon>Fungi</taxon>
        <taxon>Fungi incertae sedis</taxon>
        <taxon>Mucoromycota</taxon>
        <taxon>Glomeromycotina</taxon>
        <taxon>Glomeromycetes</taxon>
        <taxon>Diversisporales</taxon>
        <taxon>Gigasporaceae</taxon>
        <taxon>Racocetra</taxon>
    </lineage>
</organism>
<comment type="caution">
    <text evidence="1">The sequence shown here is derived from an EMBL/GenBank/DDBJ whole genome shotgun (WGS) entry which is preliminary data.</text>
</comment>
<dbReference type="EMBL" id="CAJVQC010059317">
    <property type="protein sequence ID" value="CAG8799666.1"/>
    <property type="molecule type" value="Genomic_DNA"/>
</dbReference>
<dbReference type="Proteomes" id="UP000789920">
    <property type="component" value="Unassembled WGS sequence"/>
</dbReference>
<name>A0ACA9RMV2_9GLOM</name>
<evidence type="ECO:0000313" key="2">
    <source>
        <dbReference type="Proteomes" id="UP000789920"/>
    </source>
</evidence>